<evidence type="ECO:0000256" key="8">
    <source>
        <dbReference type="ARBA" id="ARBA00022776"/>
    </source>
</evidence>
<dbReference type="Proteomes" id="UP001162164">
    <property type="component" value="Unassembled WGS sequence"/>
</dbReference>
<keyword evidence="10" id="KW-0131">Cell cycle</keyword>
<gene>
    <name evidence="12" type="ORF">NQ317_012384</name>
</gene>
<evidence type="ECO:0000313" key="12">
    <source>
        <dbReference type="EMBL" id="KAJ8969213.1"/>
    </source>
</evidence>
<evidence type="ECO:0000313" key="13">
    <source>
        <dbReference type="Proteomes" id="UP001162164"/>
    </source>
</evidence>
<feature type="non-terminal residue" evidence="12">
    <location>
        <position position="106"/>
    </location>
</feature>
<dbReference type="PANTHER" id="PTHR13108">
    <property type="entry name" value="CONDENSIN COMPLEX SUBUNIT 2"/>
    <property type="match status" value="1"/>
</dbReference>
<proteinExistence type="inferred from homology"/>
<dbReference type="PANTHER" id="PTHR13108:SF9">
    <property type="entry name" value="CONDENSIN COMPLEX SUBUNIT 2"/>
    <property type="match status" value="1"/>
</dbReference>
<evidence type="ECO:0000256" key="4">
    <source>
        <dbReference type="ARBA" id="ARBA00016065"/>
    </source>
</evidence>
<keyword evidence="9" id="KW-0226">DNA condensation</keyword>
<keyword evidence="5" id="KW-0158">Chromosome</keyword>
<evidence type="ECO:0000256" key="1">
    <source>
        <dbReference type="ARBA" id="ARBA00004286"/>
    </source>
</evidence>
<name>A0ABQ9IYV5_9CUCU</name>
<protein>
    <recommendedName>
        <fullName evidence="4">Condensin complex subunit 2</fullName>
    </recommendedName>
</protein>
<evidence type="ECO:0000256" key="9">
    <source>
        <dbReference type="ARBA" id="ARBA00023067"/>
    </source>
</evidence>
<comment type="similarity">
    <text evidence="3">Belongs to the CND2 (condensin subunit 2) family.</text>
</comment>
<feature type="region of interest" description="Disordered" evidence="11">
    <location>
        <begin position="15"/>
        <end position="50"/>
    </location>
</feature>
<evidence type="ECO:0000256" key="3">
    <source>
        <dbReference type="ARBA" id="ARBA00009471"/>
    </source>
</evidence>
<organism evidence="12 13">
    <name type="scientific">Molorchus minor</name>
    <dbReference type="NCBI Taxonomy" id="1323400"/>
    <lineage>
        <taxon>Eukaryota</taxon>
        <taxon>Metazoa</taxon>
        <taxon>Ecdysozoa</taxon>
        <taxon>Arthropoda</taxon>
        <taxon>Hexapoda</taxon>
        <taxon>Insecta</taxon>
        <taxon>Pterygota</taxon>
        <taxon>Neoptera</taxon>
        <taxon>Endopterygota</taxon>
        <taxon>Coleoptera</taxon>
        <taxon>Polyphaga</taxon>
        <taxon>Cucujiformia</taxon>
        <taxon>Chrysomeloidea</taxon>
        <taxon>Cerambycidae</taxon>
        <taxon>Lamiinae</taxon>
        <taxon>Monochamini</taxon>
        <taxon>Molorchus</taxon>
    </lineage>
</organism>
<comment type="caution">
    <text evidence="12">The sequence shown here is derived from an EMBL/GenBank/DDBJ whole genome shotgun (WGS) entry which is preliminary data.</text>
</comment>
<keyword evidence="7" id="KW-0132">Cell division</keyword>
<keyword evidence="8" id="KW-0498">Mitosis</keyword>
<dbReference type="InterPro" id="IPR022816">
    <property type="entry name" value="Condensin_barren_su2"/>
</dbReference>
<accession>A0ABQ9IYV5</accession>
<dbReference type="EMBL" id="JAPWTJ010001845">
    <property type="protein sequence ID" value="KAJ8969213.1"/>
    <property type="molecule type" value="Genomic_DNA"/>
</dbReference>
<keyword evidence="13" id="KW-1185">Reference proteome</keyword>
<evidence type="ECO:0000256" key="10">
    <source>
        <dbReference type="ARBA" id="ARBA00023306"/>
    </source>
</evidence>
<evidence type="ECO:0000256" key="11">
    <source>
        <dbReference type="SAM" id="MobiDB-lite"/>
    </source>
</evidence>
<evidence type="ECO:0000256" key="5">
    <source>
        <dbReference type="ARBA" id="ARBA00022454"/>
    </source>
</evidence>
<sequence>MKLIMEVSAYKYENPNDSQYCSRQNGAESQDEADVTPFNDNNDNDVDIDPMTPPQNFLGDNLVDAPEAVPKVYVPYALQSKKMDMKKLKAAVWQHLTNTPVDTSIN</sequence>
<reference evidence="12" key="1">
    <citation type="journal article" date="2023" name="Insect Mol. Biol.">
        <title>Genome sequencing provides insights into the evolution of gene families encoding plant cell wall-degrading enzymes in longhorned beetles.</title>
        <authorList>
            <person name="Shin N.R."/>
            <person name="Okamura Y."/>
            <person name="Kirsch R."/>
            <person name="Pauchet Y."/>
        </authorList>
    </citation>
    <scope>NUCLEOTIDE SEQUENCE</scope>
    <source>
        <strain evidence="12">MMC_N1</strain>
    </source>
</reference>
<comment type="subcellular location">
    <subcellularLocation>
        <location evidence="1">Chromosome</location>
    </subcellularLocation>
    <subcellularLocation>
        <location evidence="2">Cytoplasm</location>
    </subcellularLocation>
</comment>
<evidence type="ECO:0000256" key="2">
    <source>
        <dbReference type="ARBA" id="ARBA00004496"/>
    </source>
</evidence>
<evidence type="ECO:0000256" key="7">
    <source>
        <dbReference type="ARBA" id="ARBA00022618"/>
    </source>
</evidence>
<feature type="compositionally biased region" description="Polar residues" evidence="11">
    <location>
        <begin position="15"/>
        <end position="28"/>
    </location>
</feature>
<keyword evidence="6" id="KW-0963">Cytoplasm</keyword>
<evidence type="ECO:0000256" key="6">
    <source>
        <dbReference type="ARBA" id="ARBA00022490"/>
    </source>
</evidence>
<dbReference type="Pfam" id="PF05786">
    <property type="entry name" value="Cnd2"/>
    <property type="match status" value="1"/>
</dbReference>